<reference evidence="2 3" key="1">
    <citation type="journal article" date="2021" name="BMC Genomics">
        <title>Telomere-to-telomere genome assembly of asparaginase-producing Trichoderma simmonsii.</title>
        <authorList>
            <person name="Chung D."/>
            <person name="Kwon Y.M."/>
            <person name="Yang Y."/>
        </authorList>
    </citation>
    <scope>NUCLEOTIDE SEQUENCE [LARGE SCALE GENOMIC DNA]</scope>
    <source>
        <strain evidence="2 3">GH-Sj1</strain>
    </source>
</reference>
<accession>A0A8G0PFW9</accession>
<dbReference type="PANTHER" id="PTHR35043:SF7">
    <property type="entry name" value="TRANSCRIPTION FACTOR DOMAIN-CONTAINING PROTEIN"/>
    <property type="match status" value="1"/>
</dbReference>
<protein>
    <submittedName>
        <fullName evidence="2">Uncharacterized protein</fullName>
    </submittedName>
</protein>
<evidence type="ECO:0000256" key="1">
    <source>
        <dbReference type="SAM" id="Phobius"/>
    </source>
</evidence>
<dbReference type="EMBL" id="CP075866">
    <property type="protein sequence ID" value="QYS99871.1"/>
    <property type="molecule type" value="Genomic_DNA"/>
</dbReference>
<dbReference type="Proteomes" id="UP000826661">
    <property type="component" value="Chromosome III"/>
</dbReference>
<gene>
    <name evidence="2" type="ORF">H0G86_006989</name>
</gene>
<keyword evidence="1" id="KW-0812">Transmembrane</keyword>
<proteinExistence type="predicted"/>
<sequence>MNAHKLSPIAANILSLLYEFVSATLFGGIHLFAWNSRFPTDTEKLLWRISALMAIGVPYLYIATHIPLIGSTVTDIRRRMKRTRNITLGYIAIFYTPCRLFLVAESFRSLYYLPSEAFEATPAVMSIPHLG</sequence>
<keyword evidence="3" id="KW-1185">Reference proteome</keyword>
<dbReference type="PANTHER" id="PTHR35043">
    <property type="entry name" value="TRANSCRIPTION FACTOR DOMAIN-CONTAINING PROTEIN"/>
    <property type="match status" value="1"/>
</dbReference>
<dbReference type="AlphaFoldDB" id="A0A8G0PFW9"/>
<evidence type="ECO:0000313" key="2">
    <source>
        <dbReference type="EMBL" id="QYS99871.1"/>
    </source>
</evidence>
<feature type="transmembrane region" description="Helical" evidence="1">
    <location>
        <begin position="12"/>
        <end position="33"/>
    </location>
</feature>
<evidence type="ECO:0000313" key="3">
    <source>
        <dbReference type="Proteomes" id="UP000826661"/>
    </source>
</evidence>
<feature type="transmembrane region" description="Helical" evidence="1">
    <location>
        <begin position="45"/>
        <end position="64"/>
    </location>
</feature>
<name>A0A8G0PFW9_9HYPO</name>
<organism evidence="2 3">
    <name type="scientific">Trichoderma simmonsii</name>
    <dbReference type="NCBI Taxonomy" id="1491479"/>
    <lineage>
        <taxon>Eukaryota</taxon>
        <taxon>Fungi</taxon>
        <taxon>Dikarya</taxon>
        <taxon>Ascomycota</taxon>
        <taxon>Pezizomycotina</taxon>
        <taxon>Sordariomycetes</taxon>
        <taxon>Hypocreomycetidae</taxon>
        <taxon>Hypocreales</taxon>
        <taxon>Hypocreaceae</taxon>
        <taxon>Trichoderma</taxon>
    </lineage>
</organism>
<keyword evidence="1" id="KW-1133">Transmembrane helix</keyword>
<feature type="transmembrane region" description="Helical" evidence="1">
    <location>
        <begin position="85"/>
        <end position="104"/>
    </location>
</feature>
<keyword evidence="1" id="KW-0472">Membrane</keyword>